<evidence type="ECO:0000256" key="2">
    <source>
        <dbReference type="ARBA" id="ARBA00004240"/>
    </source>
</evidence>
<feature type="non-terminal residue" evidence="8">
    <location>
        <position position="1"/>
    </location>
</feature>
<dbReference type="PANTHER" id="PTHR48182">
    <property type="entry name" value="PROTEIN SERAC1"/>
    <property type="match status" value="1"/>
</dbReference>
<evidence type="ECO:0000256" key="4">
    <source>
        <dbReference type="ARBA" id="ARBA00022824"/>
    </source>
</evidence>
<dbReference type="VEuPathDB" id="FungiDB:MMYC01_209492"/>
<evidence type="ECO:0000256" key="7">
    <source>
        <dbReference type="SAM" id="MobiDB-lite"/>
    </source>
</evidence>
<dbReference type="InterPro" id="IPR052374">
    <property type="entry name" value="SERAC1"/>
</dbReference>
<name>A0A175VRR9_9PEZI</name>
<comment type="subcellular location">
    <subcellularLocation>
        <location evidence="2">Endoplasmic reticulum</location>
    </subcellularLocation>
    <subcellularLocation>
        <location evidence="3">Membrane</location>
    </subcellularLocation>
    <subcellularLocation>
        <location evidence="1">Mitochondrion</location>
    </subcellularLocation>
</comment>
<dbReference type="Proteomes" id="UP000078237">
    <property type="component" value="Unassembled WGS sequence"/>
</dbReference>
<comment type="caution">
    <text evidence="8">The sequence shown here is derived from an EMBL/GenBank/DDBJ whole genome shotgun (WGS) entry which is preliminary data.</text>
</comment>
<keyword evidence="9" id="KW-1185">Reference proteome</keyword>
<reference evidence="8 9" key="1">
    <citation type="journal article" date="2016" name="Genome Announc.">
        <title>Genome Sequence of Madurella mycetomatis mm55, Isolated from a Human Mycetoma Case in Sudan.</title>
        <authorList>
            <person name="Smit S."/>
            <person name="Derks M.F."/>
            <person name="Bervoets S."/>
            <person name="Fahal A."/>
            <person name="van Leeuwen W."/>
            <person name="van Belkum A."/>
            <person name="van de Sande W.W."/>
        </authorList>
    </citation>
    <scope>NUCLEOTIDE SEQUENCE [LARGE SCALE GENOMIC DNA]</scope>
    <source>
        <strain evidence="9">mm55</strain>
    </source>
</reference>
<dbReference type="GO" id="GO:0005739">
    <property type="term" value="C:mitochondrion"/>
    <property type="evidence" value="ECO:0007669"/>
    <property type="project" value="UniProtKB-SubCell"/>
</dbReference>
<keyword evidence="6" id="KW-0472">Membrane</keyword>
<evidence type="ECO:0000313" key="9">
    <source>
        <dbReference type="Proteomes" id="UP000078237"/>
    </source>
</evidence>
<organism evidence="8 9">
    <name type="scientific">Madurella mycetomatis</name>
    <dbReference type="NCBI Taxonomy" id="100816"/>
    <lineage>
        <taxon>Eukaryota</taxon>
        <taxon>Fungi</taxon>
        <taxon>Dikarya</taxon>
        <taxon>Ascomycota</taxon>
        <taxon>Pezizomycotina</taxon>
        <taxon>Sordariomycetes</taxon>
        <taxon>Sordariomycetidae</taxon>
        <taxon>Sordariales</taxon>
        <taxon>Sordariales incertae sedis</taxon>
        <taxon>Madurella</taxon>
    </lineage>
</organism>
<keyword evidence="4" id="KW-0256">Endoplasmic reticulum</keyword>
<dbReference type="AlphaFoldDB" id="A0A175VRR9"/>
<feature type="region of interest" description="Disordered" evidence="7">
    <location>
        <begin position="181"/>
        <end position="233"/>
    </location>
</feature>
<accession>A0A175VRR9</accession>
<feature type="region of interest" description="Disordered" evidence="7">
    <location>
        <begin position="533"/>
        <end position="605"/>
    </location>
</feature>
<keyword evidence="5" id="KW-0496">Mitochondrion</keyword>
<sequence length="605" mass="65303">ILSQELLEKPLTTSSSVLYNTKAIFFLGTPHRGLKILSTFTPYYWMFRAMGLLATLPYRKQLAAESYTLYELSLAFGKALKQAPVNIVSCYETVPTSKMPTFSNDGFVRHSHPYPPLRSPRLIRRKIVPEKEAVIGLPDEIPFPIDKNHIGLARMTGPDDSDYIRLVAVIKENLAALAAQRARSRPTETAGARDTADPPEAPSLVTSSPRPVMSPSPPPGGTDSDDTRPSQPVVQSLHNQDSMLLPASIEVVLGVGTVAVDALLDLEGTQNFISRSFLADHGISILGGQNDGRYQFHFLDTKTKRWQSREFVVVDDEDPMYAVILAPSSVSPAFPEQGTSNVSPSRTQSRFPSTYSSLHSRGRQAASTITTSQTVPSPGRELLGSPSSRSSTPRLESKTWADMEPNQEQRTLSYLTPPDAALTGPAMLPTNGLGLAGTLLNNTKASADTIGPRISQPSAPPFLSQLGSGAAKAVAATAEQGVQPGTIIAGVSAGLTALSVLGTQIYNANTARKALAQSTRSADIAARTLKHNKRVHKYSVGKDVATSRRRKKRVKRKPKAPSSPDEPFGAEAKGKKRGMAQIGIPMTEKMGMLTTTRAPQRMEQM</sequence>
<dbReference type="OrthoDB" id="427518at2759"/>
<evidence type="ECO:0000256" key="1">
    <source>
        <dbReference type="ARBA" id="ARBA00004173"/>
    </source>
</evidence>
<dbReference type="GO" id="GO:0016020">
    <property type="term" value="C:membrane"/>
    <property type="evidence" value="ECO:0007669"/>
    <property type="project" value="UniProtKB-SubCell"/>
</dbReference>
<dbReference type="EMBL" id="LCTW02000377">
    <property type="protein sequence ID" value="KXX74196.1"/>
    <property type="molecule type" value="Genomic_DNA"/>
</dbReference>
<protein>
    <submittedName>
        <fullName evidence="8">Protein SERAC1</fullName>
    </submittedName>
</protein>
<feature type="region of interest" description="Disordered" evidence="7">
    <location>
        <begin position="333"/>
        <end position="410"/>
    </location>
</feature>
<feature type="compositionally biased region" description="Polar residues" evidence="7">
    <location>
        <begin position="337"/>
        <end position="376"/>
    </location>
</feature>
<dbReference type="GO" id="GO:0005783">
    <property type="term" value="C:endoplasmic reticulum"/>
    <property type="evidence" value="ECO:0007669"/>
    <property type="project" value="UniProtKB-SubCell"/>
</dbReference>
<gene>
    <name evidence="8" type="ORF">MMYC01_209492</name>
</gene>
<evidence type="ECO:0000256" key="3">
    <source>
        <dbReference type="ARBA" id="ARBA00004370"/>
    </source>
</evidence>
<evidence type="ECO:0000256" key="5">
    <source>
        <dbReference type="ARBA" id="ARBA00023128"/>
    </source>
</evidence>
<feature type="compositionally biased region" description="Polar residues" evidence="7">
    <location>
        <begin position="385"/>
        <end position="394"/>
    </location>
</feature>
<evidence type="ECO:0000256" key="6">
    <source>
        <dbReference type="ARBA" id="ARBA00023136"/>
    </source>
</evidence>
<evidence type="ECO:0000313" key="8">
    <source>
        <dbReference type="EMBL" id="KXX74196.1"/>
    </source>
</evidence>
<proteinExistence type="predicted"/>
<dbReference type="PANTHER" id="PTHR48182:SF2">
    <property type="entry name" value="PROTEIN SERAC1"/>
    <property type="match status" value="1"/>
</dbReference>
<feature type="compositionally biased region" description="Basic residues" evidence="7">
    <location>
        <begin position="547"/>
        <end position="559"/>
    </location>
</feature>